<evidence type="ECO:0000313" key="1">
    <source>
        <dbReference type="EMBL" id="MWC42361.1"/>
    </source>
</evidence>
<dbReference type="Proteomes" id="UP000436801">
    <property type="component" value="Unassembled WGS sequence"/>
</dbReference>
<dbReference type="EMBL" id="WSUT01000002">
    <property type="protein sequence ID" value="MWC42361.1"/>
    <property type="molecule type" value="Genomic_DNA"/>
</dbReference>
<sequence length="167" mass="18500">MFRAVKVHCRFYGTLRGISVDVEAWRFSSYAFTDALLAFLISCMFIFGRVLLPNDLRVPEAVRHAARIFAGSSFSLYLIHWPIIIVMHHAGLRAGEDVSMFLAILTLPVAAALIVAPCIEGVAVQRLKHCVAMAVERNTCRRPMINQVDRIDTGNDHTCDGAVKAVS</sequence>
<gene>
    <name evidence="1" type="ORF">GQR91_01620</name>
</gene>
<accession>A0A6N8LRV5</accession>
<reference evidence="1 2" key="1">
    <citation type="submission" date="2019-12" db="EMBL/GenBank/DDBJ databases">
        <authorList>
            <person name="Zheng J."/>
        </authorList>
    </citation>
    <scope>NUCLEOTIDE SEQUENCE [LARGE SCALE GENOMIC DNA]</scope>
    <source>
        <strain evidence="1 2">DSM 27347</strain>
    </source>
</reference>
<dbReference type="RefSeq" id="WP_149683362.1">
    <property type="nucleotide sequence ID" value="NZ_FNBI01000009.1"/>
</dbReference>
<evidence type="ECO:0008006" key="3">
    <source>
        <dbReference type="Google" id="ProtNLM"/>
    </source>
</evidence>
<evidence type="ECO:0000313" key="2">
    <source>
        <dbReference type="Proteomes" id="UP000436801"/>
    </source>
</evidence>
<dbReference type="AlphaFoldDB" id="A0A6N8LRV5"/>
<proteinExistence type="predicted"/>
<protein>
    <recommendedName>
        <fullName evidence="3">Acyltransferase family protein</fullName>
    </recommendedName>
</protein>
<dbReference type="OrthoDB" id="9796461at2"/>
<name>A0A6N8LRV5_9SPHN</name>
<comment type="caution">
    <text evidence="1">The sequence shown here is derived from an EMBL/GenBank/DDBJ whole genome shotgun (WGS) entry which is preliminary data.</text>
</comment>
<organism evidence="1 2">
    <name type="scientific">Sphingomonas carotinifaciens</name>
    <dbReference type="NCBI Taxonomy" id="1166323"/>
    <lineage>
        <taxon>Bacteria</taxon>
        <taxon>Pseudomonadati</taxon>
        <taxon>Pseudomonadota</taxon>
        <taxon>Alphaproteobacteria</taxon>
        <taxon>Sphingomonadales</taxon>
        <taxon>Sphingomonadaceae</taxon>
        <taxon>Sphingomonas</taxon>
    </lineage>
</organism>